<dbReference type="GO" id="GO:0004135">
    <property type="term" value="F:amylo-alpha-1,6-glucosidase activity"/>
    <property type="evidence" value="ECO:0007669"/>
    <property type="project" value="InterPro"/>
</dbReference>
<feature type="region of interest" description="Disordered" evidence="4">
    <location>
        <begin position="433"/>
        <end position="459"/>
    </location>
</feature>
<evidence type="ECO:0000256" key="2">
    <source>
        <dbReference type="ARBA" id="ARBA00022801"/>
    </source>
</evidence>
<accession>A0A8J8MRS7</accession>
<dbReference type="EMBL" id="CP047289">
    <property type="protein sequence ID" value="QUS35239.1"/>
    <property type="molecule type" value="Genomic_DNA"/>
</dbReference>
<dbReference type="PANTHER" id="PTHR43002">
    <property type="entry name" value="GLYCOGEN DEBRANCHING ENZYME"/>
    <property type="match status" value="1"/>
</dbReference>
<dbReference type="SUPFAM" id="SSF51445">
    <property type="entry name" value="(Trans)glycosidases"/>
    <property type="match status" value="1"/>
</dbReference>
<dbReference type="SUPFAM" id="SSF81296">
    <property type="entry name" value="E set domains"/>
    <property type="match status" value="1"/>
</dbReference>
<dbReference type="NCBIfam" id="TIGR02100">
    <property type="entry name" value="glgX_debranch"/>
    <property type="match status" value="1"/>
</dbReference>
<evidence type="ECO:0000256" key="1">
    <source>
        <dbReference type="ARBA" id="ARBA00008061"/>
    </source>
</evidence>
<reference evidence="6" key="1">
    <citation type="submission" date="2020-01" db="EMBL/GenBank/DDBJ databases">
        <authorList>
            <person name="Yang Y."/>
            <person name="Kwon Y.M."/>
        </authorList>
    </citation>
    <scope>NUCLEOTIDE SEQUENCE</scope>
    <source>
        <strain evidence="6">PG104</strain>
    </source>
</reference>
<comment type="similarity">
    <text evidence="1">Belongs to the glycosyl hydrolase 13 family.</text>
</comment>
<keyword evidence="2" id="KW-0378">Hydrolase</keyword>
<dbReference type="Gene3D" id="2.60.40.10">
    <property type="entry name" value="Immunoglobulins"/>
    <property type="match status" value="1"/>
</dbReference>
<evidence type="ECO:0000256" key="3">
    <source>
        <dbReference type="ARBA" id="ARBA00023295"/>
    </source>
</evidence>
<protein>
    <submittedName>
        <fullName evidence="6">Glycogen debranching protein GlgX</fullName>
    </submittedName>
</protein>
<dbReference type="Gene3D" id="3.20.20.80">
    <property type="entry name" value="Glycosidases"/>
    <property type="match status" value="1"/>
</dbReference>
<dbReference type="Pfam" id="PF02922">
    <property type="entry name" value="CBM_48"/>
    <property type="match status" value="1"/>
</dbReference>
<dbReference type="GO" id="GO:0005980">
    <property type="term" value="P:glycogen catabolic process"/>
    <property type="evidence" value="ECO:0007669"/>
    <property type="project" value="InterPro"/>
</dbReference>
<dbReference type="AlphaFoldDB" id="A0A8J8MRS7"/>
<dbReference type="SMART" id="SM00642">
    <property type="entry name" value="Aamy"/>
    <property type="match status" value="1"/>
</dbReference>
<dbReference type="CDD" id="cd11326">
    <property type="entry name" value="AmyAc_Glg_debranch"/>
    <property type="match status" value="1"/>
</dbReference>
<dbReference type="KEGG" id="fap:GR316_02490"/>
<keyword evidence="3" id="KW-0326">Glycosidase</keyword>
<dbReference type="InterPro" id="IPR011837">
    <property type="entry name" value="Glycogen_debranch_GlgX"/>
</dbReference>
<name>A0A8J8MRS7_9RHOB</name>
<dbReference type="InterPro" id="IPR017853">
    <property type="entry name" value="GH"/>
</dbReference>
<evidence type="ECO:0000256" key="4">
    <source>
        <dbReference type="SAM" id="MobiDB-lite"/>
    </source>
</evidence>
<dbReference type="InterPro" id="IPR004193">
    <property type="entry name" value="Glyco_hydro_13_N"/>
</dbReference>
<dbReference type="CDD" id="cd02856">
    <property type="entry name" value="E_set_GDE_Isoamylase_N"/>
    <property type="match status" value="1"/>
</dbReference>
<proteinExistence type="inferred from homology"/>
<dbReference type="RefSeq" id="WP_211784485.1">
    <property type="nucleotide sequence ID" value="NZ_CP047289.1"/>
</dbReference>
<organism evidence="6 7">
    <name type="scientific">Falsirhodobacter algicola</name>
    <dbReference type="NCBI Taxonomy" id="2692330"/>
    <lineage>
        <taxon>Bacteria</taxon>
        <taxon>Pseudomonadati</taxon>
        <taxon>Pseudomonadota</taxon>
        <taxon>Alphaproteobacteria</taxon>
        <taxon>Rhodobacterales</taxon>
        <taxon>Paracoccaceae</taxon>
        <taxon>Falsirhodobacter</taxon>
    </lineage>
</organism>
<evidence type="ECO:0000259" key="5">
    <source>
        <dbReference type="SMART" id="SM00642"/>
    </source>
</evidence>
<dbReference type="SUPFAM" id="SSF51011">
    <property type="entry name" value="Glycosyl hydrolase domain"/>
    <property type="match status" value="1"/>
</dbReference>
<evidence type="ECO:0000313" key="7">
    <source>
        <dbReference type="Proteomes" id="UP000679284"/>
    </source>
</evidence>
<keyword evidence="7" id="KW-1185">Reference proteome</keyword>
<gene>
    <name evidence="6" type="primary">glgX</name>
    <name evidence="6" type="ORF">GR316_02490</name>
</gene>
<evidence type="ECO:0000313" key="6">
    <source>
        <dbReference type="EMBL" id="QUS35239.1"/>
    </source>
</evidence>
<dbReference type="InterPro" id="IPR014756">
    <property type="entry name" value="Ig_E-set"/>
</dbReference>
<dbReference type="InterPro" id="IPR006047">
    <property type="entry name" value="GH13_cat_dom"/>
</dbReference>
<feature type="domain" description="Glycosyl hydrolase family 13 catalytic" evidence="5">
    <location>
        <begin position="132"/>
        <end position="528"/>
    </location>
</feature>
<dbReference type="Proteomes" id="UP000679284">
    <property type="component" value="Chromosome"/>
</dbReference>
<dbReference type="InterPro" id="IPR013783">
    <property type="entry name" value="Ig-like_fold"/>
</dbReference>
<dbReference type="InterPro" id="IPR044505">
    <property type="entry name" value="GlgX_Isoamylase_N_E_set"/>
</dbReference>
<sequence length="629" mass="69700">MTLGAVLLKDGTRFAVHSADAEAVELCLFDPERRIPMLREGDVWTVTVEGVGEGAQYGFRAHGPFDPAQGLWFDGAKLLLDPYARQLTAPVRWSPALQPGTAEDSARALPRCIVTKVEPVPVKRPRTPWPETVIYEAHVRGLTMQHPKIPEGQRGTFRGLASRQVLRHLSRLGVTAIELLPVQAFIDDRFAAERGLTNYWGYQPVALCAPHPAYGTPDDFRAMVRKFHKAGIEVILDIVLNHTGEGDAHGPSVSLRGLDNRGYYRLRDGHYLDDAGTGNTLDATRPAVQRLFMDTLRHWAAQGVDGFRFDLATTLGRGAEGFSPRAAIFDMIRQDPQLRDLKLIAEPWDIGPGGYQLGQFPAPFAEWNDRFRDDLRRFWRGEAVAGAVAARMAGSAEMFDHDRRPAWTSVNFLTAHDGFTLMDVVQYAHRHNEANGEDGRDGHGENHSDNMGHEGPHPDLEATRALRRRGLMASLLLAQGTPMLLAGDEMGNSQGGNNNTYAQDNEVGWVAWRDDDLAPFVARLIALRRSLPPLRQRAFWGDKDVVWYLPDGRIPAPEDWAGMTALCMELRFEGGAAFVVLNPGHAVPLNLPAGRNWHCVLDSTQPAADPPIWGLEAPAHSVLVFRHTD</sequence>
<dbReference type="Pfam" id="PF00128">
    <property type="entry name" value="Alpha-amylase"/>
    <property type="match status" value="1"/>
</dbReference>